<reference evidence="2" key="1">
    <citation type="submission" date="2022-10" db="EMBL/GenBank/DDBJ databases">
        <title>Genome assembly of Pristionchus species.</title>
        <authorList>
            <person name="Yoshida K."/>
            <person name="Sommer R.J."/>
        </authorList>
    </citation>
    <scope>NUCLEOTIDE SEQUENCE [LARGE SCALE GENOMIC DNA]</scope>
    <source>
        <strain evidence="2">RS5460</strain>
    </source>
</reference>
<sequence>GMTSERLGSVTFTKLCSISASSNGGRRGKSDALPSQYSTIFSLVSYPRLLRIKFNGNHFDLSEYKSGEWSFIREIEELGRLSYFTNVSDHTCHFYTIAPEGLFRITYEDGTFKITVSTRISEADSEWENVYTFDDKLFLTPVPEGKNCREFTMMRETGEKEVFVWPINAHQFHRFSKHYLFFHNRHSGQATIEVMDLKKRDIDRLRIPLNVPIEQATKVLTNSQAFFDSLFLVAHSILTVVNARNKSVKSWKTDLSPQTKARVIAVQKDEEKNICFQVVRIFISTSSQWTRITRRSMLRVATLPLQEVLPEPLLKKEFKRVKNLFNAPRMSLSAPVAGESPLPLIRRGNSILRTLPSCIRDLTTAVARRRRMKEEFI</sequence>
<dbReference type="Proteomes" id="UP001328107">
    <property type="component" value="Unassembled WGS sequence"/>
</dbReference>
<comment type="caution">
    <text evidence="1">The sequence shown here is derived from an EMBL/GenBank/DDBJ whole genome shotgun (WGS) entry which is preliminary data.</text>
</comment>
<evidence type="ECO:0000313" key="1">
    <source>
        <dbReference type="EMBL" id="GMR58876.1"/>
    </source>
</evidence>
<evidence type="ECO:0000313" key="2">
    <source>
        <dbReference type="Proteomes" id="UP001328107"/>
    </source>
</evidence>
<dbReference type="AlphaFoldDB" id="A0AAN5IDR3"/>
<keyword evidence="2" id="KW-1185">Reference proteome</keyword>
<gene>
    <name evidence="1" type="ORF">PMAYCL1PPCAC_29071</name>
</gene>
<feature type="non-terminal residue" evidence="1">
    <location>
        <position position="377"/>
    </location>
</feature>
<protein>
    <submittedName>
        <fullName evidence="1">Uncharacterized protein</fullName>
    </submittedName>
</protein>
<accession>A0AAN5IDR3</accession>
<feature type="non-terminal residue" evidence="1">
    <location>
        <position position="1"/>
    </location>
</feature>
<organism evidence="1 2">
    <name type="scientific">Pristionchus mayeri</name>
    <dbReference type="NCBI Taxonomy" id="1317129"/>
    <lineage>
        <taxon>Eukaryota</taxon>
        <taxon>Metazoa</taxon>
        <taxon>Ecdysozoa</taxon>
        <taxon>Nematoda</taxon>
        <taxon>Chromadorea</taxon>
        <taxon>Rhabditida</taxon>
        <taxon>Rhabditina</taxon>
        <taxon>Diplogasteromorpha</taxon>
        <taxon>Diplogasteroidea</taxon>
        <taxon>Neodiplogasteridae</taxon>
        <taxon>Pristionchus</taxon>
    </lineage>
</organism>
<proteinExistence type="predicted"/>
<dbReference type="EMBL" id="BTRK01000006">
    <property type="protein sequence ID" value="GMR58876.1"/>
    <property type="molecule type" value="Genomic_DNA"/>
</dbReference>
<name>A0AAN5IDR3_9BILA</name>